<reference evidence="3 4" key="1">
    <citation type="journal article" date="2023" name="bioRxiv">
        <title>High-quality genome assemblies of four members of thePodospora anserinaspecies complex.</title>
        <authorList>
            <person name="Ament-Velasquez S.L."/>
            <person name="Vogan A.A."/>
            <person name="Wallerman O."/>
            <person name="Hartmann F."/>
            <person name="Gautier V."/>
            <person name="Silar P."/>
            <person name="Giraud T."/>
            <person name="Johannesson H."/>
        </authorList>
    </citation>
    <scope>NUCLEOTIDE SEQUENCE [LARGE SCALE GENOMIC DNA]</scope>
    <source>
        <strain evidence="3 4">CBS 124.78</strain>
    </source>
</reference>
<feature type="region of interest" description="Disordered" evidence="1">
    <location>
        <begin position="519"/>
        <end position="703"/>
    </location>
</feature>
<feature type="region of interest" description="Disordered" evidence="1">
    <location>
        <begin position="723"/>
        <end position="804"/>
    </location>
</feature>
<feature type="region of interest" description="Disordered" evidence="1">
    <location>
        <begin position="200"/>
        <end position="238"/>
    </location>
</feature>
<accession>A0ABR0IAG8</accession>
<feature type="compositionally biased region" description="Pro residues" evidence="1">
    <location>
        <begin position="687"/>
        <end position="703"/>
    </location>
</feature>
<comment type="caution">
    <text evidence="3">The sequence shown here is derived from an EMBL/GenBank/DDBJ whole genome shotgun (WGS) entry which is preliminary data.</text>
</comment>
<feature type="region of interest" description="Disordered" evidence="1">
    <location>
        <begin position="834"/>
        <end position="855"/>
    </location>
</feature>
<dbReference type="SUPFAM" id="SSF56112">
    <property type="entry name" value="Protein kinase-like (PK-like)"/>
    <property type="match status" value="1"/>
</dbReference>
<dbReference type="RefSeq" id="XP_062800858.1">
    <property type="nucleotide sequence ID" value="XM_062946880.1"/>
</dbReference>
<dbReference type="Proteomes" id="UP001323617">
    <property type="component" value="Unassembled WGS sequence"/>
</dbReference>
<feature type="domain" description="Protein kinase" evidence="2">
    <location>
        <begin position="1"/>
        <end position="149"/>
    </location>
</feature>
<proteinExistence type="predicted"/>
<sequence>MADFGASETIEQDVLLKNPFKMWGYRVRGKFSYWAPEQFSEEWDYVEALPHDILPPDHVVAGKYSWKLNLWQAAQSMVTLLTGMYPESPPIPTWMEFGQVEGWGYGAYVLEGLKPYVDPRLTNILARCMMENPDHRPDIGELQGEMVAILGHYRHLGQQEGNPDETDWPRNWHKAPYEEQTPWTDRHLHAWVDEALYQPASAPAPDVPPQADDGGLSPAQMKDAQVKDVQQELSESQREELFDKWADKKSQAFKDRLDAMQEAQTMNMYERWWNPALEKTETYTRQKEWKRWLKTRPPTEQEEVDDDDDSDDGGDGGAGGAAGASGPSASGGGGRGGAPPPSVSNDDDGDDDVGMGGPAPAPQPQGPVSRFNPNAPVFNPGAPVFYPGPRVAPPPTGRRGGRRAPSPTDRPAPSAPPPPPPPEVDPYEVVFPALGTPGPVVPKRVVTTQIGQNDVKDARRARRANNRNLDRVSDPGVGPSTVSPAVPPAITITASSPTAPLAASPAVAIIQERMQEMGLAGPAAPPPQHFQAPHFGNPILPMPELENPRFGAPMLPPIGQQETGLSLWDPDAAPARFAGPLPPGVPVPLQYRHLAQKQPLPPAPFPYGNPPQGAYGGPPVAGSSVPGPSAPGQQGRPRGRRPPFKPEPVRNSMPLPDGGRVDRWGNWFHDSQTTPPYVWRDPKLRPRPPTPPPPPPGMVLPPFPNWDSPWLDYVYPRDYVALIVNGQPPTPKTKYDQYRKQRREEADKVREEGARREKEKKAREEQRDVMQARHQQRLRERQRQNQDYQPPDEGEGEISPRSLQAFRVWKKKNKRAERVQDARRERVLERGREIERERRMEEPPPPPPPNSPDALDFQRRLREVLQRRADRAQAAAERRATIADAQWRLEMERDHDPANIDRTKGAQIHHHHKGLDGSGLLVKTAFNTIPTVIWRAGLHRREESAGGIPDLHTIREAATGCNLARPTSMTTPSSDPQAGFDEGNNKNGLWMPEGKATGCSLVESGPNPNADPCSRAW</sequence>
<dbReference type="EMBL" id="JAFFHC010000004">
    <property type="protein sequence ID" value="KAK4677388.1"/>
    <property type="molecule type" value="Genomic_DNA"/>
</dbReference>
<keyword evidence="4" id="KW-1185">Reference proteome</keyword>
<feature type="region of interest" description="Disordered" evidence="1">
    <location>
        <begin position="294"/>
        <end position="484"/>
    </location>
</feature>
<feature type="compositionally biased region" description="Basic and acidic residues" evidence="1">
    <location>
        <begin position="733"/>
        <end position="784"/>
    </location>
</feature>
<dbReference type="InterPro" id="IPR000719">
    <property type="entry name" value="Prot_kinase_dom"/>
</dbReference>
<evidence type="ECO:0000313" key="3">
    <source>
        <dbReference type="EMBL" id="KAK4677388.1"/>
    </source>
</evidence>
<evidence type="ECO:0000256" key="1">
    <source>
        <dbReference type="SAM" id="MobiDB-lite"/>
    </source>
</evidence>
<evidence type="ECO:0000313" key="4">
    <source>
        <dbReference type="Proteomes" id="UP001323617"/>
    </source>
</evidence>
<feature type="compositionally biased region" description="Gly residues" evidence="1">
    <location>
        <begin position="315"/>
        <end position="337"/>
    </location>
</feature>
<dbReference type="Gene3D" id="1.10.510.10">
    <property type="entry name" value="Transferase(Phosphotransferase) domain 1"/>
    <property type="match status" value="1"/>
</dbReference>
<dbReference type="PROSITE" id="PS50011">
    <property type="entry name" value="PROTEIN_KINASE_DOM"/>
    <property type="match status" value="1"/>
</dbReference>
<feature type="compositionally biased region" description="Low complexity" evidence="1">
    <location>
        <begin position="617"/>
        <end position="636"/>
    </location>
</feature>
<feature type="region of interest" description="Disordered" evidence="1">
    <location>
        <begin position="964"/>
        <end position="1017"/>
    </location>
</feature>
<feature type="compositionally biased region" description="Basic and acidic residues" evidence="1">
    <location>
        <begin position="224"/>
        <end position="238"/>
    </location>
</feature>
<feature type="compositionally biased region" description="Pro residues" evidence="1">
    <location>
        <begin position="599"/>
        <end position="609"/>
    </location>
</feature>
<gene>
    <name evidence="3" type="ORF">QC764_405870</name>
</gene>
<feature type="compositionally biased region" description="Polar residues" evidence="1">
    <location>
        <begin position="965"/>
        <end position="976"/>
    </location>
</feature>
<dbReference type="GeneID" id="87967745"/>
<protein>
    <recommendedName>
        <fullName evidence="2">Protein kinase domain-containing protein</fullName>
    </recommendedName>
</protein>
<organism evidence="3 4">
    <name type="scientific">Podospora pseudoanserina</name>
    <dbReference type="NCBI Taxonomy" id="2609844"/>
    <lineage>
        <taxon>Eukaryota</taxon>
        <taxon>Fungi</taxon>
        <taxon>Dikarya</taxon>
        <taxon>Ascomycota</taxon>
        <taxon>Pezizomycotina</taxon>
        <taxon>Sordariomycetes</taxon>
        <taxon>Sordariomycetidae</taxon>
        <taxon>Sordariales</taxon>
        <taxon>Podosporaceae</taxon>
        <taxon>Podospora</taxon>
    </lineage>
</organism>
<evidence type="ECO:0000259" key="2">
    <source>
        <dbReference type="PROSITE" id="PS50011"/>
    </source>
</evidence>
<dbReference type="InterPro" id="IPR011009">
    <property type="entry name" value="Kinase-like_dom_sf"/>
</dbReference>
<feature type="compositionally biased region" description="Pro residues" evidence="1">
    <location>
        <begin position="408"/>
        <end position="424"/>
    </location>
</feature>
<feature type="compositionally biased region" description="Low complexity" evidence="1">
    <location>
        <begin position="200"/>
        <end position="213"/>
    </location>
</feature>
<name>A0ABR0IAG8_9PEZI</name>
<feature type="compositionally biased region" description="Acidic residues" evidence="1">
    <location>
        <begin position="300"/>
        <end position="314"/>
    </location>
</feature>